<evidence type="ECO:0000313" key="3">
    <source>
        <dbReference type="Proteomes" id="UP000274756"/>
    </source>
</evidence>
<proteinExistence type="predicted"/>
<gene>
    <name evidence="1" type="ORF">DME_LOCUS10360</name>
</gene>
<dbReference type="Proteomes" id="UP000274756">
    <property type="component" value="Unassembled WGS sequence"/>
</dbReference>
<keyword evidence="3" id="KW-1185">Reference proteome</keyword>
<dbReference type="EMBL" id="UYYG01001213">
    <property type="protein sequence ID" value="VDN60387.1"/>
    <property type="molecule type" value="Genomic_DNA"/>
</dbReference>
<sequence length="234" mass="27144">MDKALFCFEFFIENIRQFNYSNCVQIDFKLADYEWQSIIQDDWKSVGRRCYLVNDSDFLLKIKNNKLKIRALCVDGSLHSCQISLNSFYLNQSIAYCKGAINLFPSPEASSTLQLLVIIRLYDIDKDQPISISRSVIKCDQQIQTTVVCNYKNIQTFVSTRNAAIQTKGKTFRSVSTQVTEKRLKKLDEAIQCSNLILNRNDYEKIISNIFSRIIAKNSFTSDFLIIYYFSECD</sequence>
<evidence type="ECO:0000313" key="4">
    <source>
        <dbReference type="WBParaSite" id="DME_0000841601-mRNA-1"/>
    </source>
</evidence>
<dbReference type="Proteomes" id="UP000038040">
    <property type="component" value="Unplaced"/>
</dbReference>
<organism evidence="2 4">
    <name type="scientific">Dracunculus medinensis</name>
    <name type="common">Guinea worm</name>
    <dbReference type="NCBI Taxonomy" id="318479"/>
    <lineage>
        <taxon>Eukaryota</taxon>
        <taxon>Metazoa</taxon>
        <taxon>Ecdysozoa</taxon>
        <taxon>Nematoda</taxon>
        <taxon>Chromadorea</taxon>
        <taxon>Rhabditida</taxon>
        <taxon>Spirurina</taxon>
        <taxon>Dracunculoidea</taxon>
        <taxon>Dracunculidae</taxon>
        <taxon>Dracunculus</taxon>
    </lineage>
</organism>
<reference evidence="4" key="1">
    <citation type="submission" date="2017-02" db="UniProtKB">
        <authorList>
            <consortium name="WormBaseParasite"/>
        </authorList>
    </citation>
    <scope>IDENTIFICATION</scope>
</reference>
<evidence type="ECO:0000313" key="2">
    <source>
        <dbReference type="Proteomes" id="UP000038040"/>
    </source>
</evidence>
<evidence type="ECO:0000313" key="1">
    <source>
        <dbReference type="EMBL" id="VDN60387.1"/>
    </source>
</evidence>
<dbReference type="WBParaSite" id="DME_0000841601-mRNA-1">
    <property type="protein sequence ID" value="DME_0000841601-mRNA-1"/>
    <property type="gene ID" value="DME_0000841601"/>
</dbReference>
<dbReference type="AlphaFoldDB" id="A0A0N4UKX7"/>
<dbReference type="OrthoDB" id="5834082at2759"/>
<reference evidence="1 3" key="2">
    <citation type="submission" date="2018-11" db="EMBL/GenBank/DDBJ databases">
        <authorList>
            <consortium name="Pathogen Informatics"/>
        </authorList>
    </citation>
    <scope>NUCLEOTIDE SEQUENCE [LARGE SCALE GENOMIC DNA]</scope>
</reference>
<accession>A0A0N4UKX7</accession>
<name>A0A0N4UKX7_DRAME</name>
<protein>
    <submittedName>
        <fullName evidence="4">ZP domain-containing protein</fullName>
    </submittedName>
</protein>